<dbReference type="Proteomes" id="UP001596109">
    <property type="component" value="Unassembled WGS sequence"/>
</dbReference>
<dbReference type="InterPro" id="IPR016102">
    <property type="entry name" value="Succinyl-CoA_synth-like"/>
</dbReference>
<evidence type="ECO:0000259" key="4">
    <source>
        <dbReference type="SMART" id="SM00881"/>
    </source>
</evidence>
<keyword evidence="6" id="KW-1185">Reference proteome</keyword>
<dbReference type="SUPFAM" id="SSF51735">
    <property type="entry name" value="NAD(P)-binding Rossmann-fold domains"/>
    <property type="match status" value="1"/>
</dbReference>
<dbReference type="Pfam" id="PF13607">
    <property type="entry name" value="Succ_CoA_lig"/>
    <property type="match status" value="1"/>
</dbReference>
<sequence length="714" mass="78311">MQTKDLKKFFHPKSIAIIGASKDFTSISGKPLKNLIRTNFTGEIYPVNPRYDEIEGLKCYSSILEIQQKVDLALIAVSASRLTSILRDCIEKNVRHIMLFSSGFAEIGESGKKIQDEVAKIALENNINIIGPNCVGCLNVKDSIPMGFATSLESKNGYKSGNIGLVSQSGALGFSVFGLAQEENLGFTYVVNTGNEMDVTTLDTVEFLLEDADTTVIAAYMEGISNGEQLIQVAKRAKELRKPLIILKSGKSAIGKEAALSHTASLAGSEETFQVITKQYGITTVKDIDEMIDAMRIFSRGKWAEGKKIATVSNSGAAGIAMADFSEEFGLVLEPLQGETKAKIEAIIPSYGSSLNPIDITAQALKEQHILTDTVEALVKDDNTNVIVIQTTFGGELGEEICRKIVEIDQRVEKPIIVTVTGTEELTGENREILRRNGVPVYKTTHDTMLAVKHLVDLSMYHHDGSNVRNHPILAGPLVGEEEKNRIWTEEKVKSVLEQLNLRVPKNVILQSEKDVDQCIGKLKFPLVAKIISDDILHKTEAGGVKLGIQTIDEAKKAYQEIAQSTRKYNPSANIRGVLLEEMLDKKGVEMFIGIKNDPAFGSFIVCGLGGVFIEVLKDISIRHVPIDRTEALSMVEELKGFPILLGTRGEQRSDIEAFVEALVKVSDFVYDQNQTLEEMDINPVVVLNEGEGLVALDGLIIWEKVETEILVSS</sequence>
<dbReference type="Gene3D" id="3.40.50.261">
    <property type="entry name" value="Succinyl-CoA synthetase domains"/>
    <property type="match status" value="2"/>
</dbReference>
<dbReference type="PANTHER" id="PTHR43334">
    <property type="entry name" value="ACETATE--COA LIGASE [ADP-FORMING]"/>
    <property type="match status" value="1"/>
</dbReference>
<protein>
    <submittedName>
        <fullName evidence="5">Acetate--CoA ligase family protein</fullName>
    </submittedName>
</protein>
<gene>
    <name evidence="5" type="ORF">ACFPRA_02390</name>
</gene>
<feature type="domain" description="CoA-binding" evidence="4">
    <location>
        <begin position="9"/>
        <end position="104"/>
    </location>
</feature>
<dbReference type="SUPFAM" id="SSF52210">
    <property type="entry name" value="Succinyl-CoA synthetase domains"/>
    <property type="match status" value="2"/>
</dbReference>
<comment type="caution">
    <text evidence="5">The sequence shown here is derived from an EMBL/GenBank/DDBJ whole genome shotgun (WGS) entry which is preliminary data.</text>
</comment>
<evidence type="ECO:0000313" key="5">
    <source>
        <dbReference type="EMBL" id="MFC5587758.1"/>
    </source>
</evidence>
<evidence type="ECO:0000256" key="3">
    <source>
        <dbReference type="ARBA" id="ARBA00022840"/>
    </source>
</evidence>
<name>A0ABW0TGJ8_9BACL</name>
<dbReference type="Gene3D" id="3.40.50.720">
    <property type="entry name" value="NAD(P)-binding Rossmann-like Domain"/>
    <property type="match status" value="1"/>
</dbReference>
<dbReference type="InterPro" id="IPR036291">
    <property type="entry name" value="NAD(P)-bd_dom_sf"/>
</dbReference>
<keyword evidence="3" id="KW-0067">ATP-binding</keyword>
<dbReference type="Gene3D" id="3.30.470.20">
    <property type="entry name" value="ATP-grasp fold, B domain"/>
    <property type="match status" value="1"/>
</dbReference>
<dbReference type="InterPro" id="IPR013815">
    <property type="entry name" value="ATP_grasp_subdomain_1"/>
</dbReference>
<evidence type="ECO:0000256" key="1">
    <source>
        <dbReference type="ARBA" id="ARBA00022598"/>
    </source>
</evidence>
<dbReference type="InterPro" id="IPR051538">
    <property type="entry name" value="Acyl-CoA_Synth/Transferase"/>
</dbReference>
<dbReference type="Pfam" id="PF13380">
    <property type="entry name" value="CoA_binding_2"/>
    <property type="match status" value="1"/>
</dbReference>
<dbReference type="InterPro" id="IPR003781">
    <property type="entry name" value="CoA-bd"/>
</dbReference>
<dbReference type="EMBL" id="JBHSNO010000001">
    <property type="protein sequence ID" value="MFC5587758.1"/>
    <property type="molecule type" value="Genomic_DNA"/>
</dbReference>
<accession>A0ABW0TGJ8</accession>
<dbReference type="SUPFAM" id="SSF56059">
    <property type="entry name" value="Glutathione synthetase ATP-binding domain-like"/>
    <property type="match status" value="1"/>
</dbReference>
<proteinExistence type="predicted"/>
<keyword evidence="2" id="KW-0547">Nucleotide-binding</keyword>
<dbReference type="SMART" id="SM00881">
    <property type="entry name" value="CoA_binding"/>
    <property type="match status" value="1"/>
</dbReference>
<dbReference type="PANTHER" id="PTHR43334:SF1">
    <property type="entry name" value="3-HYDROXYPROPIONATE--COA LIGASE [ADP-FORMING]"/>
    <property type="match status" value="1"/>
</dbReference>
<organism evidence="5 6">
    <name type="scientific">Sporosarcina soli</name>
    <dbReference type="NCBI Taxonomy" id="334736"/>
    <lineage>
        <taxon>Bacteria</taxon>
        <taxon>Bacillati</taxon>
        <taxon>Bacillota</taxon>
        <taxon>Bacilli</taxon>
        <taxon>Bacillales</taxon>
        <taxon>Caryophanaceae</taxon>
        <taxon>Sporosarcina</taxon>
    </lineage>
</organism>
<reference evidence="6" key="1">
    <citation type="journal article" date="2019" name="Int. J. Syst. Evol. Microbiol.">
        <title>The Global Catalogue of Microorganisms (GCM) 10K type strain sequencing project: providing services to taxonomists for standard genome sequencing and annotation.</title>
        <authorList>
            <consortium name="The Broad Institute Genomics Platform"/>
            <consortium name="The Broad Institute Genome Sequencing Center for Infectious Disease"/>
            <person name="Wu L."/>
            <person name="Ma J."/>
        </authorList>
    </citation>
    <scope>NUCLEOTIDE SEQUENCE [LARGE SCALE GENOMIC DNA]</scope>
    <source>
        <strain evidence="6">CGMCC 4.1434</strain>
    </source>
</reference>
<dbReference type="GO" id="GO:0016874">
    <property type="term" value="F:ligase activity"/>
    <property type="evidence" value="ECO:0007669"/>
    <property type="project" value="UniProtKB-KW"/>
</dbReference>
<keyword evidence="1 5" id="KW-0436">Ligase</keyword>
<dbReference type="Pfam" id="PF13549">
    <property type="entry name" value="ATP-grasp_5"/>
    <property type="match status" value="1"/>
</dbReference>
<evidence type="ECO:0000313" key="6">
    <source>
        <dbReference type="Proteomes" id="UP001596109"/>
    </source>
</evidence>
<dbReference type="Gene3D" id="3.30.1490.20">
    <property type="entry name" value="ATP-grasp fold, A domain"/>
    <property type="match status" value="1"/>
</dbReference>
<dbReference type="RefSeq" id="WP_381430190.1">
    <property type="nucleotide sequence ID" value="NZ_JBHSNO010000001.1"/>
</dbReference>
<dbReference type="InterPro" id="IPR032875">
    <property type="entry name" value="Succ_CoA_lig_flav_dom"/>
</dbReference>
<evidence type="ECO:0000256" key="2">
    <source>
        <dbReference type="ARBA" id="ARBA00022741"/>
    </source>
</evidence>